<dbReference type="GeneID" id="37271373"/>
<dbReference type="Proteomes" id="UP000245946">
    <property type="component" value="Unassembled WGS sequence"/>
</dbReference>
<evidence type="ECO:0000256" key="1">
    <source>
        <dbReference type="SAM" id="MobiDB-lite"/>
    </source>
</evidence>
<feature type="compositionally biased region" description="Low complexity" evidence="1">
    <location>
        <begin position="385"/>
        <end position="396"/>
    </location>
</feature>
<dbReference type="EMBL" id="KZ819283">
    <property type="protein sequence ID" value="PWO01442.1"/>
    <property type="molecule type" value="Genomic_DNA"/>
</dbReference>
<accession>A0A316ZIT5</accession>
<feature type="region of interest" description="Disordered" evidence="1">
    <location>
        <begin position="87"/>
        <end position="112"/>
    </location>
</feature>
<evidence type="ECO:0000313" key="2">
    <source>
        <dbReference type="EMBL" id="PWO01442.1"/>
    </source>
</evidence>
<gene>
    <name evidence="2" type="ORF">FA09DRAFT_336047</name>
</gene>
<feature type="region of interest" description="Disordered" evidence="1">
    <location>
        <begin position="360"/>
        <end position="513"/>
    </location>
</feature>
<dbReference type="RefSeq" id="XP_025601720.1">
    <property type="nucleotide sequence ID" value="XM_025743829.1"/>
</dbReference>
<sequence length="606" mass="62574">MSTPPRSPLLFASARRRPAPSALNLKPALTKRVSRNFVKHAAPLPLDARAVYCAPSREAAPVLRGSDDVRPHAEHFAYTTSLSRRVSTSDFTAALPTPPLPRRGSAPETLGRGMPDVAHAGRALPDVAVVTTPEVVDAEEEVQELIVPSPAPRDVPVSVAESAVASPAPTPAAQSLGGASLLAARAISTRPKKARAFTLTPVPYQLGFSPSAPNFSPRALLFNKLAGAPPRSPVVPRPLTPLSSNGTPGWLADVEAYLAASPPIWPTRSPVRSAKGRRALTPRRGNAATPTSACSVYSVGSVYSAASAYSRASGTSLMSMLSPRSARSPLASPALQASRSPHSFRKAMLSYRLGNAGLATPASPLARRMPSPVLSEEAADEEPAFDPLETRGAPAAPAAPIPARPASPSMPRSKLAHMRQASVSSVASSASAKSSVASRNNSVSGASAASSRTSVSSQGSDAPPVPKAKRQTLSERFAAKFARLAPSRRSSDASASSSEDEAVAAIPPAHGTPTTAVPAARFVRRHVPAPLTFAFSALADAERVPLSASPMTPALTPSPPGCGSAASSFERVALASLPQRPPPAALGAQRRLLMGVERMRAGAVPV</sequence>
<reference evidence="2 3" key="1">
    <citation type="journal article" date="2018" name="Mol. Biol. Evol.">
        <title>Broad Genomic Sampling Reveals a Smut Pathogenic Ancestry of the Fungal Clade Ustilaginomycotina.</title>
        <authorList>
            <person name="Kijpornyongpan T."/>
            <person name="Mondo S.J."/>
            <person name="Barry K."/>
            <person name="Sandor L."/>
            <person name="Lee J."/>
            <person name="Lipzen A."/>
            <person name="Pangilinan J."/>
            <person name="LaButti K."/>
            <person name="Hainaut M."/>
            <person name="Henrissat B."/>
            <person name="Grigoriev I.V."/>
            <person name="Spatafora J.W."/>
            <person name="Aime M.C."/>
        </authorList>
    </citation>
    <scope>NUCLEOTIDE SEQUENCE [LARGE SCALE GENOMIC DNA]</scope>
    <source>
        <strain evidence="2 3">MCA 4186</strain>
    </source>
</reference>
<name>A0A316ZIT5_9BASI</name>
<protein>
    <submittedName>
        <fullName evidence="2">Uncharacterized protein</fullName>
    </submittedName>
</protein>
<proteinExistence type="predicted"/>
<feature type="compositionally biased region" description="Low complexity" evidence="1">
    <location>
        <begin position="482"/>
        <end position="497"/>
    </location>
</feature>
<keyword evidence="3" id="KW-1185">Reference proteome</keyword>
<evidence type="ECO:0000313" key="3">
    <source>
        <dbReference type="Proteomes" id="UP000245946"/>
    </source>
</evidence>
<feature type="compositionally biased region" description="Low complexity" evidence="1">
    <location>
        <begin position="420"/>
        <end position="460"/>
    </location>
</feature>
<feature type="region of interest" description="Disordered" evidence="1">
    <location>
        <begin position="269"/>
        <end position="291"/>
    </location>
</feature>
<organism evidence="2 3">
    <name type="scientific">Tilletiopsis washingtonensis</name>
    <dbReference type="NCBI Taxonomy" id="58919"/>
    <lineage>
        <taxon>Eukaryota</taxon>
        <taxon>Fungi</taxon>
        <taxon>Dikarya</taxon>
        <taxon>Basidiomycota</taxon>
        <taxon>Ustilaginomycotina</taxon>
        <taxon>Exobasidiomycetes</taxon>
        <taxon>Entylomatales</taxon>
        <taxon>Entylomatales incertae sedis</taxon>
        <taxon>Tilletiopsis</taxon>
    </lineage>
</organism>
<dbReference type="AlphaFoldDB" id="A0A316ZIT5"/>